<sequence length="309" mass="34846">MFPAPSLVELASRPVFLYTGIDEREKEVEPQVKKLKRLFVGIGILGLLSGCGKNIPAIDPVLLEAKSSILVVTGQEMPDNVKAALQTTLVNWRDKKQTTFEWMDNTTTLTEEQLTKIKTRSYDYILVAGHNLVQNMLPAAANIPERKWVMLDDRLARQSPVVSGSNIMVKLVPEDRFRQEWNDWVGQQLDNGRAIEWVTTSAYPIPSEWAPSEEAEYINLADAEGWYTQFQFQVRSHGPLWIAVFAPLEAAQLQRLKTMQVPVINMASTSIELQWGGIFASIEDMMAKKAWTPGIQPYSNAEAKINKNL</sequence>
<evidence type="ECO:0000313" key="2">
    <source>
        <dbReference type="Proteomes" id="UP000198601"/>
    </source>
</evidence>
<dbReference type="AlphaFoldDB" id="A0A1G4QC84"/>
<dbReference type="Proteomes" id="UP000198601">
    <property type="component" value="Unassembled WGS sequence"/>
</dbReference>
<name>A0A1G4QC84_9BACL</name>
<protein>
    <submittedName>
        <fullName evidence="1">Uncharacterized protein</fullName>
    </submittedName>
</protein>
<dbReference type="RefSeq" id="WP_245719546.1">
    <property type="nucleotide sequence ID" value="NZ_FMTT01000006.1"/>
</dbReference>
<gene>
    <name evidence="1" type="ORF">SAMN04487970_1006138</name>
</gene>
<organism evidence="1 2">
    <name type="scientific">Paenibacillus tianmuensis</name>
    <dbReference type="NCBI Taxonomy" id="624147"/>
    <lineage>
        <taxon>Bacteria</taxon>
        <taxon>Bacillati</taxon>
        <taxon>Bacillota</taxon>
        <taxon>Bacilli</taxon>
        <taxon>Bacillales</taxon>
        <taxon>Paenibacillaceae</taxon>
        <taxon>Paenibacillus</taxon>
    </lineage>
</organism>
<keyword evidence="2" id="KW-1185">Reference proteome</keyword>
<dbReference type="STRING" id="624147.SAMN04487970_1006138"/>
<dbReference type="EMBL" id="FMTT01000006">
    <property type="protein sequence ID" value="SCW42186.1"/>
    <property type="molecule type" value="Genomic_DNA"/>
</dbReference>
<accession>A0A1G4QC84</accession>
<proteinExistence type="predicted"/>
<reference evidence="2" key="1">
    <citation type="submission" date="2016-10" db="EMBL/GenBank/DDBJ databases">
        <authorList>
            <person name="Varghese N."/>
            <person name="Submissions S."/>
        </authorList>
    </citation>
    <scope>NUCLEOTIDE SEQUENCE [LARGE SCALE GENOMIC DNA]</scope>
    <source>
        <strain evidence="2">CGMCC 1.8946</strain>
    </source>
</reference>
<evidence type="ECO:0000313" key="1">
    <source>
        <dbReference type="EMBL" id="SCW42186.1"/>
    </source>
</evidence>